<dbReference type="Pfam" id="PF00078">
    <property type="entry name" value="RVT_1"/>
    <property type="match status" value="1"/>
</dbReference>
<feature type="compositionally biased region" description="Basic residues" evidence="1">
    <location>
        <begin position="1"/>
        <end position="17"/>
    </location>
</feature>
<evidence type="ECO:0000259" key="2">
    <source>
        <dbReference type="PROSITE" id="PS50878"/>
    </source>
</evidence>
<sequence>MSLATRRQRRQHGRRQRQIYLPRGFQLPRSVARRPQRSRGGQPAMRSPNPFQALETIDEEEAAADESATQQPQQRSGREWRPVNRPAASPEATAPTEQPATQPPAPPGPTRGARRPTSQQAARPEAVAPTERSAAHPDTPPRTSRSVWRAVSQQHARQPASSSVQEGEAPERECEYIEGDYQYGEEQEDQDESQEERGSSQQENPLTESNPHSMHPRASHSEPSDTPPQGMRRAYGSRCREGRRQDNQHSRRHTYGWQLEVAHQAWPHHPNSPLNSPLNRLNHLHNPLSRQQAQTTTPATREGAEAADEAAEGQGEDGGGGEAGGEGVSRREEEEAAMAGTPTGQATTRAKLSLWDVMEAADALVSPDGDTNQLDDGFLLFLYIPSLLLFPTKRGGAGGRRKWERRFRLFSEGEWELLLREGADFAPKSTETTPAIHPTPAHPTHDTATQRAFMTAKRLVELGEFTRAAKKLDSTPVAPATEETYAKLQALHPSRNTPVTKPDINVEPAALDVPPKVLAKALRSAAKGAAPGPSGWRFEHLLGYLNSSKQGLRQGEERIPFPKIIRRLLSAKLPQLVTKLLGTANLMALTKGPSKVRPVAVGDAVRRWVTRAVCMQYKNKMAAYFAPLQCAVGTPAGNEKLFKAAETFIQSRREGEKRLLTTLDCTNAFNEVDRQAIVNELASQFPELFHFLWQFYGEPAELWYRLADGRVRTILSQQGTQQGDPAGPFLFCLALQPVLKAIQASYPRALIQAFMDDITPGADESEADGVVNKAEEELQTISLKLARKKSKAYGPHWTDSEPPPDDLLPGFEREGLSGEGIDILGGAIGTDGYVANKLQSVLDSHRPLIERLNAFAHEQRQDSSLLFRSCAVPRLYYWLRLLSQRPLTTEVTALMRDEEVMNAAIAIHGLGEEDSTEPQRRQMALPVREGGMGITAASAILPAAYLGCTAVTLPYVWRHYQLAPWMPQGEGGGEGGGDGGEDGAAALLQLPWLRAAEAAREKLLEKLPETEVPTLAKLLEGRTKPRLQHDLTASLMRIEADALLDEFGEESRDRARLRSCRGPGASGWLTTVSAHPGLRFTNEEFVTCCRLRIGATQHPSLASDFCSCGKPLDPYGDHILCCGTGNERIWRHDLLCEEWRRIIRSVQIAVDREEDTTEPQRRQMALPVREGGMGITAASAILPAAYLGCTAVTLPYVWRHYQLAPWMPQGEGGGEGGGDGGEDGAAALLQLPWLRAAEAAREKLLEKLPETEVPTLAKLLEGRTKPRLQHDLTASLMRIEADALLDEFGEESRDRARLRSCRGPGASGWLTTVSAHPGLRFTNEEFVTCCRLRIGATQHPSLASKPLTAGKPLDPYGDHILCCGTGNERIWRHDLLCEEWRRIIRSVQIAVDREVNLARLGVYPTTTDPDGKRIDLYWVEQGKGMLGDITIAHPTRPDPSTNRHHATTNRQNGAEDGKALRSAADRKHSKYGTEARASNFTIVPLSAESYGRWGDEAAALLNRMARHMRPPVYMEEGDVEFFRETAVERWWARLSVLLQKGNAHMRPSTTEVTALLRDEEVMNATIAIHGLGEEDTTEPQRRQMALPVREGEMGITAASAILPAAYLGCTAVTLLYVWRHYQLAPWMPQGEGGGEGGEDGAAALLQLPWLRAAESAREKLLEKLPETEVPTLAKLLEGRIKPRLQHDLTAGLMRIEADALLDEFGEESRGRARLRSCRGPGASGWLTTVPAHPGVRFTNEDFVTCCRLRIGATQHPSLASDFCSCGTQLDTYGDHLLCCGTGNKRIWRHDLLCEEWRRIIRSVRIAVDREVNLARLGVHPATNDPDGKRIDLYWVEEGKGMLGDVTIAHPTRPNPFTNRHHAAINRQNGAEDGKALRNAADRKHSKYGTEGEGGGEGGEDGAAALLQLPWLRAAESAREKLLEKLPETEVLTLAKLLEGRTKPRLQHDLTAGLMRIEAEALLDEFGEESRDRARLRSCRGPGASGWLTTVPAHPSLRFTNEDFFTCCRLRIGATQHSSLASDFCSCGTQLDPYSDHLLCCGTGNERIWRHDLLCEEWRRIIRSVRIAVDREVNLARLGVHPATNDPDGKRIDLYWVEEGKGMLGDVTIAHPTRPDPFTNRHHAATNRQNGAEDGKALCNAADRKHSKYGTEARASNFTIVPLSAESYGRWGDEAAALLNRMARHMRLPVYMEEGDVEFFRETAVERWWARLSVLLQKGNAHMLDPYGDHLLCCLTGNERIWRHDLLCEEWRRIIRSVRIAVDREVNLARLGVHPATNDPDGKRIDLYWVEEGKGMLGDVTIAHPTRPDPFTNRHHAATNRQNGAEDGKALCNAADRKHSKYGTEARASNFTIVPLSAESYGRWGDEAAALLNRMARHMRLPVYMEEGDVEFFRETAVERWRARLSVLLQKGNAHMVRSRAWRGSR</sequence>
<feature type="compositionally biased region" description="Basic and acidic residues" evidence="1">
    <location>
        <begin position="238"/>
        <end position="249"/>
    </location>
</feature>
<dbReference type="VEuPathDB" id="CryptoDB:Vbra_16903"/>
<dbReference type="Proteomes" id="UP000041254">
    <property type="component" value="Unassembled WGS sequence"/>
</dbReference>
<feature type="compositionally biased region" description="Gly residues" evidence="1">
    <location>
        <begin position="316"/>
        <end position="327"/>
    </location>
</feature>
<feature type="region of interest" description="Disordered" evidence="1">
    <location>
        <begin position="1434"/>
        <end position="1471"/>
    </location>
</feature>
<feature type="compositionally biased region" description="Low complexity" evidence="1">
    <location>
        <begin position="288"/>
        <end position="300"/>
    </location>
</feature>
<feature type="compositionally biased region" description="Low complexity" evidence="1">
    <location>
        <begin position="85"/>
        <end position="100"/>
    </location>
</feature>
<dbReference type="PROSITE" id="PS50878">
    <property type="entry name" value="RT_POL"/>
    <property type="match status" value="1"/>
</dbReference>
<feature type="compositionally biased region" description="Acidic residues" evidence="1">
    <location>
        <begin position="183"/>
        <end position="194"/>
    </location>
</feature>
<dbReference type="PANTHER" id="PTHR48462">
    <property type="entry name" value="PROTEIN, PUTATIVE-RELATED"/>
    <property type="match status" value="1"/>
</dbReference>
<feature type="compositionally biased region" description="Acidic residues" evidence="1">
    <location>
        <begin position="305"/>
        <end position="315"/>
    </location>
</feature>
<organism evidence="3 4">
    <name type="scientific">Vitrella brassicaformis (strain CCMP3155)</name>
    <dbReference type="NCBI Taxonomy" id="1169540"/>
    <lineage>
        <taxon>Eukaryota</taxon>
        <taxon>Sar</taxon>
        <taxon>Alveolata</taxon>
        <taxon>Colpodellida</taxon>
        <taxon>Vitrellaceae</taxon>
        <taxon>Vitrella</taxon>
    </lineage>
</organism>
<feature type="region of interest" description="Disordered" evidence="1">
    <location>
        <begin position="1"/>
        <end position="251"/>
    </location>
</feature>
<evidence type="ECO:0000313" key="4">
    <source>
        <dbReference type="Proteomes" id="UP000041254"/>
    </source>
</evidence>
<protein>
    <recommendedName>
        <fullName evidence="2">Reverse transcriptase domain-containing protein</fullName>
    </recommendedName>
</protein>
<feature type="region of interest" description="Disordered" evidence="1">
    <location>
        <begin position="288"/>
        <end position="347"/>
    </location>
</feature>
<dbReference type="InterPro" id="IPR000477">
    <property type="entry name" value="RT_dom"/>
</dbReference>
<evidence type="ECO:0000313" key="3">
    <source>
        <dbReference type="EMBL" id="CEM22816.1"/>
    </source>
</evidence>
<feature type="compositionally biased region" description="Basic and acidic residues" evidence="1">
    <location>
        <begin position="1453"/>
        <end position="1466"/>
    </location>
</feature>
<dbReference type="PANTHER" id="PTHR48462:SF1">
    <property type="entry name" value="PROTEIN, PUTATIVE-RELATED"/>
    <property type="match status" value="1"/>
</dbReference>
<feature type="region of interest" description="Disordered" evidence="1">
    <location>
        <begin position="2112"/>
        <end position="2133"/>
    </location>
</feature>
<reference evidence="3 4" key="1">
    <citation type="submission" date="2014-11" db="EMBL/GenBank/DDBJ databases">
        <authorList>
            <person name="Zhu J."/>
            <person name="Qi W."/>
            <person name="Song R."/>
        </authorList>
    </citation>
    <scope>NUCLEOTIDE SEQUENCE [LARGE SCALE GENOMIC DNA]</scope>
</reference>
<dbReference type="InParanoid" id="A0A0G4G4F1"/>
<gene>
    <name evidence="3" type="ORF">Vbra_16903</name>
</gene>
<dbReference type="EMBL" id="CDMY01000559">
    <property type="protein sequence ID" value="CEM22816.1"/>
    <property type="molecule type" value="Genomic_DNA"/>
</dbReference>
<accession>A0A0G4G4F1</accession>
<name>A0A0G4G4F1_VITBC</name>
<feature type="domain" description="Reverse transcriptase" evidence="2">
    <location>
        <begin position="570"/>
        <end position="823"/>
    </location>
</feature>
<proteinExistence type="predicted"/>
<feature type="compositionally biased region" description="Polar residues" evidence="1">
    <location>
        <begin position="141"/>
        <end position="165"/>
    </location>
</feature>
<keyword evidence="4" id="KW-1185">Reference proteome</keyword>
<feature type="region of interest" description="Disordered" evidence="1">
    <location>
        <begin position="1879"/>
        <end position="1898"/>
    </location>
</feature>
<feature type="region of interest" description="Disordered" evidence="1">
    <location>
        <begin position="2305"/>
        <end position="2326"/>
    </location>
</feature>
<dbReference type="STRING" id="1169540.A0A0G4G4F1"/>
<dbReference type="OrthoDB" id="7485566at2759"/>
<evidence type="ECO:0000256" key="1">
    <source>
        <dbReference type="SAM" id="MobiDB-lite"/>
    </source>
</evidence>